<comment type="caution">
    <text evidence="9">The sequence shown here is derived from an EMBL/GenBank/DDBJ whole genome shotgun (WGS) entry which is preliminary data.</text>
</comment>
<dbReference type="InterPro" id="IPR036179">
    <property type="entry name" value="Ig-like_dom_sf"/>
</dbReference>
<dbReference type="PROSITE" id="PS50835">
    <property type="entry name" value="IG_LIKE"/>
    <property type="match status" value="1"/>
</dbReference>
<dbReference type="InterPro" id="IPR003599">
    <property type="entry name" value="Ig_sub"/>
</dbReference>
<evidence type="ECO:0000256" key="5">
    <source>
        <dbReference type="ARBA" id="ARBA00023319"/>
    </source>
</evidence>
<feature type="signal peptide" evidence="7">
    <location>
        <begin position="1"/>
        <end position="17"/>
    </location>
</feature>
<keyword evidence="5" id="KW-0393">Immunoglobulin domain</keyword>
<dbReference type="PANTHER" id="PTHR19343:SF13">
    <property type="entry name" value="T CELL RECEPTOR ALPHA VARIABLE 21"/>
    <property type="match status" value="1"/>
</dbReference>
<keyword evidence="10" id="KW-1185">Reference proteome</keyword>
<proteinExistence type="predicted"/>
<dbReference type="InterPro" id="IPR013106">
    <property type="entry name" value="Ig_V-set"/>
</dbReference>
<keyword evidence="2" id="KW-0391">Immunity</keyword>
<evidence type="ECO:0000313" key="10">
    <source>
        <dbReference type="Proteomes" id="UP001369086"/>
    </source>
</evidence>
<feature type="domain" description="Ig-like" evidence="8">
    <location>
        <begin position="19"/>
        <end position="114"/>
    </location>
</feature>
<sequence>MILSIIISVAFVKCVDTNPLINQFPPAVTIHQGASVSLECSLKDGNMGSYYMYWYRQRPRLSPEFIYREGDVYGDKFKERFFAKVESSNNKFSLQIKSSEIEDSGVYYCGARAL</sequence>
<evidence type="ECO:0000256" key="3">
    <source>
        <dbReference type="ARBA" id="ARBA00023130"/>
    </source>
</evidence>
<organism evidence="9 10">
    <name type="scientific">Huso huso</name>
    <name type="common">Beluga</name>
    <name type="synonym">Acipenser huso</name>
    <dbReference type="NCBI Taxonomy" id="61971"/>
    <lineage>
        <taxon>Eukaryota</taxon>
        <taxon>Metazoa</taxon>
        <taxon>Chordata</taxon>
        <taxon>Craniata</taxon>
        <taxon>Vertebrata</taxon>
        <taxon>Euteleostomi</taxon>
        <taxon>Actinopterygii</taxon>
        <taxon>Chondrostei</taxon>
        <taxon>Acipenseriformes</taxon>
        <taxon>Acipenseridae</taxon>
        <taxon>Huso</taxon>
    </lineage>
</organism>
<evidence type="ECO:0000256" key="4">
    <source>
        <dbReference type="ARBA" id="ARBA00023170"/>
    </source>
</evidence>
<dbReference type="InterPro" id="IPR007110">
    <property type="entry name" value="Ig-like_dom"/>
</dbReference>
<keyword evidence="1 7" id="KW-0732">Signal</keyword>
<evidence type="ECO:0000313" key="9">
    <source>
        <dbReference type="EMBL" id="KAK6483349.1"/>
    </source>
</evidence>
<keyword evidence="6" id="KW-1279">T cell receptor</keyword>
<evidence type="ECO:0000256" key="2">
    <source>
        <dbReference type="ARBA" id="ARBA00022859"/>
    </source>
</evidence>
<dbReference type="SMART" id="SM00406">
    <property type="entry name" value="IGv"/>
    <property type="match status" value="1"/>
</dbReference>
<accession>A0ABR0ZF37</accession>
<gene>
    <name evidence="9" type="ORF">HHUSO_G14832</name>
</gene>
<dbReference type="PANTHER" id="PTHR19343">
    <property type="entry name" value="T CELL RECEPTOR ALPHA VARIABLE 1-2"/>
    <property type="match status" value="1"/>
</dbReference>
<keyword evidence="3" id="KW-1064">Adaptive immunity</keyword>
<dbReference type="EMBL" id="JAHFZB010000012">
    <property type="protein sequence ID" value="KAK6483349.1"/>
    <property type="molecule type" value="Genomic_DNA"/>
</dbReference>
<dbReference type="Pfam" id="PF07686">
    <property type="entry name" value="V-set"/>
    <property type="match status" value="1"/>
</dbReference>
<dbReference type="SMART" id="SM00409">
    <property type="entry name" value="IG"/>
    <property type="match status" value="1"/>
</dbReference>
<dbReference type="Gene3D" id="2.60.40.10">
    <property type="entry name" value="Immunoglobulins"/>
    <property type="match status" value="1"/>
</dbReference>
<dbReference type="InterPro" id="IPR051006">
    <property type="entry name" value="TCR_variable_domain"/>
</dbReference>
<dbReference type="Proteomes" id="UP001369086">
    <property type="component" value="Unassembled WGS sequence"/>
</dbReference>
<evidence type="ECO:0000259" key="8">
    <source>
        <dbReference type="PROSITE" id="PS50835"/>
    </source>
</evidence>
<feature type="chain" id="PRO_5045082575" description="Ig-like domain-containing protein" evidence="7">
    <location>
        <begin position="18"/>
        <end position="114"/>
    </location>
</feature>
<name>A0ABR0ZF37_HUSHU</name>
<evidence type="ECO:0000256" key="7">
    <source>
        <dbReference type="SAM" id="SignalP"/>
    </source>
</evidence>
<evidence type="ECO:0000256" key="6">
    <source>
        <dbReference type="ARBA" id="ARBA00043266"/>
    </source>
</evidence>
<keyword evidence="4" id="KW-0675">Receptor</keyword>
<reference evidence="9 10" key="1">
    <citation type="submission" date="2021-05" db="EMBL/GenBank/DDBJ databases">
        <authorList>
            <person name="Zahm M."/>
            <person name="Klopp C."/>
            <person name="Cabau C."/>
            <person name="Kuhl H."/>
            <person name="Suciu R."/>
            <person name="Ciorpac M."/>
            <person name="Holostenco D."/>
            <person name="Gessner J."/>
            <person name="Wuertz S."/>
            <person name="Hohne C."/>
            <person name="Stock M."/>
            <person name="Gislard M."/>
            <person name="Lluch J."/>
            <person name="Milhes M."/>
            <person name="Lampietro C."/>
            <person name="Lopez Roques C."/>
            <person name="Donnadieu C."/>
            <person name="Du K."/>
            <person name="Schartl M."/>
            <person name="Guiguen Y."/>
        </authorList>
    </citation>
    <scope>NUCLEOTIDE SEQUENCE [LARGE SCALE GENOMIC DNA]</scope>
    <source>
        <strain evidence="9">Hh-F2</strain>
        <tissue evidence="9">Blood</tissue>
    </source>
</reference>
<protein>
    <recommendedName>
        <fullName evidence="8">Ig-like domain-containing protein</fullName>
    </recommendedName>
</protein>
<dbReference type="InterPro" id="IPR013783">
    <property type="entry name" value="Ig-like_fold"/>
</dbReference>
<dbReference type="SUPFAM" id="SSF48726">
    <property type="entry name" value="Immunoglobulin"/>
    <property type="match status" value="1"/>
</dbReference>
<evidence type="ECO:0000256" key="1">
    <source>
        <dbReference type="ARBA" id="ARBA00022729"/>
    </source>
</evidence>